<dbReference type="Pfam" id="PF25070">
    <property type="entry name" value="DUF7794"/>
    <property type="match status" value="1"/>
</dbReference>
<keyword evidence="5" id="KW-1185">Reference proteome</keyword>
<proteinExistence type="predicted"/>
<dbReference type="Gramene" id="Kaladp0063s0006.1.v1.1">
    <property type="protein sequence ID" value="Kaladp0063s0006.1.v1.1"/>
    <property type="gene ID" value="Kaladp0063s0006.v1.1"/>
</dbReference>
<keyword evidence="1" id="KW-1133">Transmembrane helix</keyword>
<dbReference type="AlphaFoldDB" id="A0A7N0UES1"/>
<evidence type="ECO:0000313" key="5">
    <source>
        <dbReference type="Proteomes" id="UP000594263"/>
    </source>
</evidence>
<accession>A0A7N0UES1</accession>
<dbReference type="OMA" id="MEMHEDS"/>
<dbReference type="Proteomes" id="UP000594263">
    <property type="component" value="Unplaced"/>
</dbReference>
<feature type="signal peptide" evidence="2">
    <location>
        <begin position="1"/>
        <end position="28"/>
    </location>
</feature>
<evidence type="ECO:0000256" key="1">
    <source>
        <dbReference type="SAM" id="Phobius"/>
    </source>
</evidence>
<name>A0A7N0UES1_KALFE</name>
<keyword evidence="1" id="KW-0472">Membrane</keyword>
<feature type="chain" id="PRO_5029751427" description="DUF7794 domain-containing protein" evidence="2">
    <location>
        <begin position="29"/>
        <end position="375"/>
    </location>
</feature>
<dbReference type="GO" id="GO:0012505">
    <property type="term" value="C:endomembrane system"/>
    <property type="evidence" value="ECO:0007669"/>
    <property type="project" value="TreeGrafter"/>
</dbReference>
<dbReference type="EnsemblPlants" id="Kaladp0063s0006.1.v1.1">
    <property type="protein sequence ID" value="Kaladp0063s0006.1.v1.1"/>
    <property type="gene ID" value="Kaladp0063s0006.v1.1"/>
</dbReference>
<evidence type="ECO:0000259" key="3">
    <source>
        <dbReference type="Pfam" id="PF25070"/>
    </source>
</evidence>
<protein>
    <recommendedName>
        <fullName evidence="3">DUF7794 domain-containing protein</fullName>
    </recommendedName>
</protein>
<reference evidence="4" key="1">
    <citation type="submission" date="2021-01" db="UniProtKB">
        <authorList>
            <consortium name="EnsemblPlants"/>
        </authorList>
    </citation>
    <scope>IDENTIFICATION</scope>
</reference>
<dbReference type="PANTHER" id="PTHR37735:SF1">
    <property type="entry name" value="OS08G0567000 PROTEIN"/>
    <property type="match status" value="1"/>
</dbReference>
<dbReference type="InterPro" id="IPR056696">
    <property type="entry name" value="DUF7794"/>
</dbReference>
<keyword evidence="2" id="KW-0732">Signal</keyword>
<keyword evidence="1" id="KW-0812">Transmembrane</keyword>
<feature type="domain" description="DUF7794" evidence="3">
    <location>
        <begin position="31"/>
        <end position="293"/>
    </location>
</feature>
<sequence>MAAMESNVSKSFHLFLALLFCSILFVDASKSATVIFVDSPSHGFLRSPSYTQSDYMSVPDVAAAMSVLLGFAPSQTISAPSASKLNDILSPSPFSRPRAVFLLEVTAGAVAEHLSHSRFSDSLNRKISFVENSAIIQLPGRNEASFISLDEPLSNVLWTDKHIADFALWIGGSYVSDTVEPLNGELNYPLDNGAELKLHMSQVADREFSISLLTLVHNVQKAIKLHLEATNNGQSPAELLMGSFDCFKGLKEKHSTEGVSQQRMELFVSTFSKIFDLLLDAYRGQIVGVFLLKEKPSAESVSLFDVTSSSQYSRWLAEKEDASDPISIARVLLVRRTLAWITGIILLIATLLGVYFLMNMPLTRDTLLYSNVKLD</sequence>
<evidence type="ECO:0000256" key="2">
    <source>
        <dbReference type="SAM" id="SignalP"/>
    </source>
</evidence>
<organism evidence="4 5">
    <name type="scientific">Kalanchoe fedtschenkoi</name>
    <name type="common">Lavender scallops</name>
    <name type="synonym">South American air plant</name>
    <dbReference type="NCBI Taxonomy" id="63787"/>
    <lineage>
        <taxon>Eukaryota</taxon>
        <taxon>Viridiplantae</taxon>
        <taxon>Streptophyta</taxon>
        <taxon>Embryophyta</taxon>
        <taxon>Tracheophyta</taxon>
        <taxon>Spermatophyta</taxon>
        <taxon>Magnoliopsida</taxon>
        <taxon>eudicotyledons</taxon>
        <taxon>Gunneridae</taxon>
        <taxon>Pentapetalae</taxon>
        <taxon>Saxifragales</taxon>
        <taxon>Crassulaceae</taxon>
        <taxon>Kalanchoe</taxon>
    </lineage>
</organism>
<dbReference type="PANTHER" id="PTHR37735">
    <property type="entry name" value="OS08G0567000 PROTEIN"/>
    <property type="match status" value="1"/>
</dbReference>
<evidence type="ECO:0000313" key="4">
    <source>
        <dbReference type="EnsemblPlants" id="Kaladp0063s0006.1.v1.1"/>
    </source>
</evidence>
<feature type="transmembrane region" description="Helical" evidence="1">
    <location>
        <begin position="338"/>
        <end position="358"/>
    </location>
</feature>